<gene>
    <name evidence="5" type="ORF">SI65_06950</name>
</gene>
<dbReference type="InterPro" id="IPR051218">
    <property type="entry name" value="Sec_MonoDiacylglyc_Lipase"/>
</dbReference>
<accession>A0A1E3B8I5</accession>
<feature type="domain" description="Fungal lipase-type" evidence="4">
    <location>
        <begin position="177"/>
        <end position="321"/>
    </location>
</feature>
<dbReference type="Pfam" id="PF01764">
    <property type="entry name" value="Lipase_3"/>
    <property type="match status" value="1"/>
</dbReference>
<dbReference type="InterPro" id="IPR029058">
    <property type="entry name" value="AB_hydrolase_fold"/>
</dbReference>
<protein>
    <recommendedName>
        <fullName evidence="4">Fungal lipase-type domain-containing protein</fullName>
    </recommendedName>
</protein>
<organism evidence="5 6">
    <name type="scientific">Aspergillus cristatus</name>
    <name type="common">Chinese Fuzhuan brick tea-fermentation fungus</name>
    <name type="synonym">Eurotium cristatum</name>
    <dbReference type="NCBI Taxonomy" id="573508"/>
    <lineage>
        <taxon>Eukaryota</taxon>
        <taxon>Fungi</taxon>
        <taxon>Dikarya</taxon>
        <taxon>Ascomycota</taxon>
        <taxon>Pezizomycotina</taxon>
        <taxon>Eurotiomycetes</taxon>
        <taxon>Eurotiomycetidae</taxon>
        <taxon>Eurotiales</taxon>
        <taxon>Aspergillaceae</taxon>
        <taxon>Aspergillus</taxon>
        <taxon>Aspergillus subgen. Aspergillus</taxon>
    </lineage>
</organism>
<dbReference type="GO" id="GO:0006629">
    <property type="term" value="P:lipid metabolic process"/>
    <property type="evidence" value="ECO:0007669"/>
    <property type="project" value="InterPro"/>
</dbReference>
<comment type="catalytic activity">
    <reaction evidence="2">
        <text>a diacylglycerol + H2O = a monoacylglycerol + a fatty acid + H(+)</text>
        <dbReference type="Rhea" id="RHEA:32731"/>
        <dbReference type="ChEBI" id="CHEBI:15377"/>
        <dbReference type="ChEBI" id="CHEBI:15378"/>
        <dbReference type="ChEBI" id="CHEBI:17408"/>
        <dbReference type="ChEBI" id="CHEBI:18035"/>
        <dbReference type="ChEBI" id="CHEBI:28868"/>
    </reaction>
</comment>
<proteinExistence type="inferred from homology"/>
<dbReference type="AlphaFoldDB" id="A0A1E3B8I5"/>
<dbReference type="PANTHER" id="PTHR45856:SF21">
    <property type="entry name" value="FUNGAL LIPASE-LIKE DOMAIN-CONTAINING PROTEIN"/>
    <property type="match status" value="1"/>
</dbReference>
<dbReference type="Proteomes" id="UP000094569">
    <property type="component" value="Unassembled WGS sequence"/>
</dbReference>
<dbReference type="PANTHER" id="PTHR45856">
    <property type="entry name" value="ALPHA/BETA-HYDROLASES SUPERFAMILY PROTEIN"/>
    <property type="match status" value="1"/>
</dbReference>
<reference evidence="5 6" key="1">
    <citation type="journal article" date="2016" name="BMC Genomics">
        <title>Comparative genomic and transcriptomic analyses of the Fuzhuan brick tea-fermentation fungus Aspergillus cristatus.</title>
        <authorList>
            <person name="Ge Y."/>
            <person name="Wang Y."/>
            <person name="Liu Y."/>
            <person name="Tan Y."/>
            <person name="Ren X."/>
            <person name="Zhang X."/>
            <person name="Hyde K.D."/>
            <person name="Liu Y."/>
            <person name="Liu Z."/>
        </authorList>
    </citation>
    <scope>NUCLEOTIDE SEQUENCE [LARGE SCALE GENOMIC DNA]</scope>
    <source>
        <strain evidence="5 6">GZAAS20.1005</strain>
    </source>
</reference>
<evidence type="ECO:0000256" key="3">
    <source>
        <dbReference type="ARBA" id="ARBA00048461"/>
    </source>
</evidence>
<comment type="caution">
    <text evidence="5">The sequence shown here is derived from an EMBL/GenBank/DDBJ whole genome shotgun (WGS) entry which is preliminary data.</text>
</comment>
<evidence type="ECO:0000256" key="2">
    <source>
        <dbReference type="ARBA" id="ARBA00047591"/>
    </source>
</evidence>
<comment type="catalytic activity">
    <reaction evidence="3">
        <text>a monoacylglycerol + H2O = glycerol + a fatty acid + H(+)</text>
        <dbReference type="Rhea" id="RHEA:15245"/>
        <dbReference type="ChEBI" id="CHEBI:15377"/>
        <dbReference type="ChEBI" id="CHEBI:15378"/>
        <dbReference type="ChEBI" id="CHEBI:17408"/>
        <dbReference type="ChEBI" id="CHEBI:17754"/>
        <dbReference type="ChEBI" id="CHEBI:28868"/>
    </reaction>
</comment>
<dbReference type="Gene3D" id="3.40.50.1820">
    <property type="entry name" value="alpha/beta hydrolase"/>
    <property type="match status" value="1"/>
</dbReference>
<sequence>MPPSIKSFLKLLKRNPKLAKLALKASTALPSSGITFVDNSQGASAAVAELSDVLSAVLEQVDIDGEVNSQIKALVEKLDDEASEYDNSQLKEEQCADWSCNRKQARLISIAWKCAHDAYNPPPPRSSHLLSHDFQDCILTQDHITTPSAGGTVKAVTFTSVTPREASSTSTFLPVLIVAIRGTKSPVDHMVNINNQPRDATSFINTTRFQPNTIPLNASLQAHSGFLESAISLDQIVQRKIDEYAKQRDGSSHVLFAGHSAGGAVASLLFLRCLSLETQDLARFSCITFGAPPVVSMPVSIPSFAGVCLNIINEFDLVTRADKPYILSLVNLLRLTHGQYPLPNEGTDDTETSSLTNDYTSDDNNWPLPPSMYRHVGPKIMFLMRLPDQGGSLQLRTVEVPTAQFEKLLFCRTPVHRRPCYTQRVELLADGRFNGANGWDSS</sequence>
<keyword evidence="6" id="KW-1185">Reference proteome</keyword>
<dbReference type="EMBL" id="JXNT01000008">
    <property type="protein sequence ID" value="ODM17275.1"/>
    <property type="molecule type" value="Genomic_DNA"/>
</dbReference>
<dbReference type="InterPro" id="IPR002921">
    <property type="entry name" value="Fungal_lipase-type"/>
</dbReference>
<dbReference type="VEuPathDB" id="FungiDB:SI65_06950"/>
<evidence type="ECO:0000313" key="6">
    <source>
        <dbReference type="Proteomes" id="UP000094569"/>
    </source>
</evidence>
<name>A0A1E3B8I5_ASPCR</name>
<evidence type="ECO:0000259" key="4">
    <source>
        <dbReference type="Pfam" id="PF01764"/>
    </source>
</evidence>
<evidence type="ECO:0000313" key="5">
    <source>
        <dbReference type="EMBL" id="ODM17275.1"/>
    </source>
</evidence>
<evidence type="ECO:0000256" key="1">
    <source>
        <dbReference type="ARBA" id="ARBA00043996"/>
    </source>
</evidence>
<dbReference type="SUPFAM" id="SSF53474">
    <property type="entry name" value="alpha/beta-Hydrolases"/>
    <property type="match status" value="1"/>
</dbReference>
<comment type="similarity">
    <text evidence="1">Belongs to the AB hydrolase superfamily. Lipase family. Class 3 subfamily.</text>
</comment>
<dbReference type="OrthoDB" id="438440at2759"/>